<dbReference type="GO" id="GO:0000781">
    <property type="term" value="C:chromosome, telomeric region"/>
    <property type="evidence" value="ECO:0007669"/>
    <property type="project" value="GOC"/>
</dbReference>
<reference evidence="7 8" key="1">
    <citation type="journal article" date="2018" name="G3 (Bethesda)">
        <title>Phylogenetic and Phylogenomic Definition of Rhizopus Species.</title>
        <authorList>
            <person name="Gryganskyi A.P."/>
            <person name="Golan J."/>
            <person name="Dolatabadi S."/>
            <person name="Mondo S."/>
            <person name="Robb S."/>
            <person name="Idnurm A."/>
            <person name="Muszewska A."/>
            <person name="Steczkiewicz K."/>
            <person name="Masonjones S."/>
            <person name="Liao H.L."/>
            <person name="Gajdeczka M.T."/>
            <person name="Anike F."/>
            <person name="Vuek A."/>
            <person name="Anishchenko I.M."/>
            <person name="Voigt K."/>
            <person name="de Hoog G.S."/>
            <person name="Smith M.E."/>
            <person name="Heitman J."/>
            <person name="Vilgalys R."/>
            <person name="Stajich J.E."/>
        </authorList>
    </citation>
    <scope>NUCLEOTIDE SEQUENCE [LARGE SCALE GENOMIC DNA]</scope>
    <source>
        <strain evidence="7 8">LSU 92-RS-03</strain>
    </source>
</reference>
<dbReference type="PANTHER" id="PTHR32075">
    <property type="entry name" value="ISWI CHROMATIN-REMODELING COMPLEX SUBUNIT YPL216W-RELATED"/>
    <property type="match status" value="1"/>
</dbReference>
<dbReference type="PROSITE" id="PS51136">
    <property type="entry name" value="WAC"/>
    <property type="match status" value="1"/>
</dbReference>
<evidence type="ECO:0000259" key="5">
    <source>
        <dbReference type="PROSITE" id="PS50827"/>
    </source>
</evidence>
<dbReference type="Pfam" id="PF15613">
    <property type="entry name" value="WSD"/>
    <property type="match status" value="1"/>
</dbReference>
<feature type="domain" description="DDT" evidence="5">
    <location>
        <begin position="288"/>
        <end position="348"/>
    </location>
</feature>
<dbReference type="InterPro" id="IPR018501">
    <property type="entry name" value="DDT_dom"/>
</dbReference>
<feature type="region of interest" description="Disordered" evidence="4">
    <location>
        <begin position="539"/>
        <end position="660"/>
    </location>
</feature>
<evidence type="ECO:0000256" key="2">
    <source>
        <dbReference type="ARBA" id="ARBA00023242"/>
    </source>
</evidence>
<dbReference type="STRING" id="4846.A0A367KSJ3"/>
<feature type="compositionally biased region" description="Basic and acidic residues" evidence="4">
    <location>
        <begin position="600"/>
        <end position="660"/>
    </location>
</feature>
<feature type="domain" description="WAC" evidence="6">
    <location>
        <begin position="24"/>
        <end position="145"/>
    </location>
</feature>
<dbReference type="Pfam" id="PF02791">
    <property type="entry name" value="DDT"/>
    <property type="match status" value="1"/>
</dbReference>
<dbReference type="EMBL" id="PJQM01000462">
    <property type="protein sequence ID" value="RCI05174.1"/>
    <property type="molecule type" value="Genomic_DNA"/>
</dbReference>
<dbReference type="SMART" id="SM00571">
    <property type="entry name" value="DDT"/>
    <property type="match status" value="1"/>
</dbReference>
<dbReference type="AlphaFoldDB" id="A0A367KSJ3"/>
<protein>
    <recommendedName>
        <fullName evidence="9">DDT domain-containing protein</fullName>
    </recommendedName>
</protein>
<sequence length="860" mass="99856">MPLLKRKPVPPVATPTLDSTKKDKEVWYSPYTHEIFLDYSEYLKRTLLYKKPIWQCEATGKVNLTYLEALKRNKKLIVGIETIRLDALVDETFKHLSTQFFPGELVQCTWDDNIAYHGKILEALENEYKVQLLDEESLGIEDMIKTLPKDKIKRERFAFSKNLLKKFLKEHTIRDGYVGSPWNIKPETAERFQIDTTLPEQLYEARNVALAKSRKKRPLDEPETDSNKEQVVRYPIEDLNLPVYRRDPSGFGKITDMTPGSKDALSKAQNPTGGMSICPSSTETSVPQESYGAFLMIWSFLSVFAHPLKLSPFSLDDFENALHYKEPSILMRECNVALLNAIIKQRERFKKECQGNGTTAVAAAMSLYGTGYGASRSPSSIAYQETLRRLANENQMDISRLHPATALRETNPDRGCGSPEIETIGHEWDHGTVDTEEEREGWEDILIGFLNQLAPIDMLEDIDRILASLVLFAECTLEDREDCYAGLSLSDKVKIFELLISVANESYVIKSYMDDCQEQMTELRKQKIELSRERKRIQTERRELEDKLSEDKQTEDEQKTEENDDTKETSEDLIESDNESAASDNEDSALLKAQRQQEYLSRHESRQEAMKRRQAEREERETKRMKLHHLQREEARVKNQEQKQRSELRKRLDDDERALHKKEEQVERELRKYSTHRIKPLGRDKFFNRYYYLDDIGGTLLHGSGRFFVQCPSDTDLIVIQERDFVESLDMKVQPPCGRGGGVQFVSQLLKVQGFDNEYMEKRLKMLNGEQESVEAWWRVFDKPEQLDALLLWLNPKGVREFRLKREIEKYYQQLVTGMKKRATDQANTTKNEVSRRATRNKSTPTFPTGSWLAYTNKFA</sequence>
<evidence type="ECO:0008006" key="9">
    <source>
        <dbReference type="Google" id="ProtNLM"/>
    </source>
</evidence>
<keyword evidence="2 3" id="KW-0539">Nucleus</keyword>
<comment type="subcellular location">
    <subcellularLocation>
        <location evidence="1 3">Nucleus</location>
    </subcellularLocation>
</comment>
<evidence type="ECO:0000256" key="1">
    <source>
        <dbReference type="ARBA" id="ARBA00004123"/>
    </source>
</evidence>
<evidence type="ECO:0000259" key="6">
    <source>
        <dbReference type="PROSITE" id="PS51136"/>
    </source>
</evidence>
<evidence type="ECO:0000313" key="7">
    <source>
        <dbReference type="EMBL" id="RCI05174.1"/>
    </source>
</evidence>
<name>A0A367KSJ3_RHIST</name>
<dbReference type="PROSITE" id="PS50827">
    <property type="entry name" value="DDT"/>
    <property type="match status" value="1"/>
</dbReference>
<feature type="region of interest" description="Disordered" evidence="4">
    <location>
        <begin position="822"/>
        <end position="849"/>
    </location>
</feature>
<dbReference type="InterPro" id="IPR013136">
    <property type="entry name" value="WSTF_Acf1_Cbp146"/>
</dbReference>
<keyword evidence="8" id="KW-1185">Reference proteome</keyword>
<evidence type="ECO:0000313" key="8">
    <source>
        <dbReference type="Proteomes" id="UP000253551"/>
    </source>
</evidence>
<gene>
    <name evidence="7" type="ORF">CU098_012557</name>
</gene>
<dbReference type="PANTHER" id="PTHR32075:SF6">
    <property type="entry name" value="ISWI CHROMATIN-REMODELING COMPLEX SUBUNIT YPL216W-RELATED"/>
    <property type="match status" value="1"/>
</dbReference>
<comment type="caution">
    <text evidence="7">The sequence shown here is derived from an EMBL/GenBank/DDBJ whole genome shotgun (WGS) entry which is preliminary data.</text>
</comment>
<dbReference type="GO" id="GO:0031509">
    <property type="term" value="P:subtelomeric heterochromatin formation"/>
    <property type="evidence" value="ECO:0007669"/>
    <property type="project" value="TreeGrafter"/>
</dbReference>
<proteinExistence type="predicted"/>
<evidence type="ECO:0000256" key="3">
    <source>
        <dbReference type="PROSITE-ProRule" id="PRU00475"/>
    </source>
</evidence>
<dbReference type="OrthoDB" id="332390at2759"/>
<organism evidence="7 8">
    <name type="scientific">Rhizopus stolonifer</name>
    <name type="common">Rhizopus nigricans</name>
    <dbReference type="NCBI Taxonomy" id="4846"/>
    <lineage>
        <taxon>Eukaryota</taxon>
        <taxon>Fungi</taxon>
        <taxon>Fungi incertae sedis</taxon>
        <taxon>Mucoromycota</taxon>
        <taxon>Mucoromycotina</taxon>
        <taxon>Mucoromycetes</taxon>
        <taxon>Mucorales</taxon>
        <taxon>Mucorineae</taxon>
        <taxon>Rhizopodaceae</taxon>
        <taxon>Rhizopus</taxon>
    </lineage>
</organism>
<evidence type="ECO:0000256" key="4">
    <source>
        <dbReference type="SAM" id="MobiDB-lite"/>
    </source>
</evidence>
<dbReference type="InterPro" id="IPR028941">
    <property type="entry name" value="WHIM2_dom"/>
</dbReference>
<dbReference type="Proteomes" id="UP000253551">
    <property type="component" value="Unassembled WGS sequence"/>
</dbReference>
<dbReference type="GO" id="GO:0000785">
    <property type="term" value="C:chromatin"/>
    <property type="evidence" value="ECO:0007669"/>
    <property type="project" value="UniProtKB-ARBA"/>
</dbReference>
<dbReference type="Pfam" id="PF10537">
    <property type="entry name" value="WAC_Acf1_DNA_bd"/>
    <property type="match status" value="1"/>
</dbReference>
<dbReference type="GO" id="GO:0005634">
    <property type="term" value="C:nucleus"/>
    <property type="evidence" value="ECO:0007669"/>
    <property type="project" value="UniProtKB-SubCell"/>
</dbReference>
<feature type="compositionally biased region" description="Basic and acidic residues" evidence="4">
    <location>
        <begin position="539"/>
        <end position="570"/>
    </location>
</feature>
<accession>A0A367KSJ3</accession>